<protein>
    <submittedName>
        <fullName evidence="3">Hemolysin type calcium-binding protein</fullName>
    </submittedName>
</protein>
<reference evidence="3 4" key="1">
    <citation type="submission" date="2018-02" db="EMBL/GenBank/DDBJ databases">
        <title>Genomic Encyclopedia of Archaeal and Bacterial Type Strains, Phase II (KMG-II): from individual species to whole genera.</title>
        <authorList>
            <person name="Goeker M."/>
        </authorList>
    </citation>
    <scope>NUCLEOTIDE SEQUENCE [LARGE SCALE GENOMIC DNA]</scope>
    <source>
        <strain evidence="3 4">DSM 18921</strain>
    </source>
</reference>
<keyword evidence="4" id="KW-1185">Reference proteome</keyword>
<proteinExistence type="predicted"/>
<sequence length="573" mass="57775">MTTYTYSGFKVQYDALGNPSAFLGSSDISLVYNGTIPSLFVYLLNGTPVAGELPLVTEDTNTASDTILDGTSLNVNDFVNDEAGDEMRFGEVVWDDGLGNIYTSVVLSLYDAATATSYFFAIGGDALPPITSLSEFNTFLSSSVVSMGTAASPFGPGEDINPSTSNLASSTIDDLMQGGPGFNFFDGGTGADTIYGNAGDDDLYGGAGADLIFGGDNDDYVRGDTGNDTLDGGNGIDEVSYDGAGAAVNVNLVTGIATVGGTETDTLSGFENVRGSMFADSLTGDAGDNQFRSLGGNDTVDGGAGSDWVLYDRDSIYSLSTGVTVDLALGTATDGFGATDTLISIENARGSGYADTLNGSSGDNFIQGRAGDDVITAGAGNDTIEAGVGNDTIDGGTGTDLLDYNNDLPATGVAVTFTSATGGTAQDGLGGTDTFTGIEIIRGTGFGDTMTGSTGAVTFFGLDGDDSLGGGTGNDWLEGGLGNDTLYGGDGNDTLNGGAGADAFDGGAGIDTVSYQGSVGSLRVDLMFPGINTNLAAGDTFSSIENLIGSQGFDNLRGTTGANLIQGMANVDY</sequence>
<dbReference type="PANTHER" id="PTHR38340">
    <property type="entry name" value="S-LAYER PROTEIN"/>
    <property type="match status" value="1"/>
</dbReference>
<dbReference type="Pfam" id="PF00353">
    <property type="entry name" value="HemolysinCabind"/>
    <property type="match status" value="6"/>
</dbReference>
<evidence type="ECO:0000313" key="3">
    <source>
        <dbReference type="EMBL" id="PQV52811.1"/>
    </source>
</evidence>
<keyword evidence="2" id="KW-0964">Secreted</keyword>
<evidence type="ECO:0000256" key="2">
    <source>
        <dbReference type="ARBA" id="ARBA00022525"/>
    </source>
</evidence>
<feature type="non-terminal residue" evidence="3">
    <location>
        <position position="573"/>
    </location>
</feature>
<dbReference type="InterPro" id="IPR050557">
    <property type="entry name" value="RTX_toxin/Mannuronan_C5-epim"/>
</dbReference>
<accession>A0A2S8RW81</accession>
<dbReference type="GO" id="GO:0005576">
    <property type="term" value="C:extracellular region"/>
    <property type="evidence" value="ECO:0007669"/>
    <property type="project" value="UniProtKB-SubCell"/>
</dbReference>
<dbReference type="InterPro" id="IPR001343">
    <property type="entry name" value="Hemolysn_Ca-bd"/>
</dbReference>
<dbReference type="PANTHER" id="PTHR38340:SF1">
    <property type="entry name" value="S-LAYER PROTEIN"/>
    <property type="match status" value="1"/>
</dbReference>
<dbReference type="PRINTS" id="PR00313">
    <property type="entry name" value="CABNDNGRPT"/>
</dbReference>
<dbReference type="SUPFAM" id="SSF51120">
    <property type="entry name" value="beta-Roll"/>
    <property type="match status" value="4"/>
</dbReference>
<name>A0A2S8RW81_9RHOB</name>
<organism evidence="3 4">
    <name type="scientific">Albidovulum denitrificans</name>
    <dbReference type="NCBI Taxonomy" id="404881"/>
    <lineage>
        <taxon>Bacteria</taxon>
        <taxon>Pseudomonadati</taxon>
        <taxon>Pseudomonadota</taxon>
        <taxon>Alphaproteobacteria</taxon>
        <taxon>Rhodobacterales</taxon>
        <taxon>Paracoccaceae</taxon>
        <taxon>Albidovulum</taxon>
    </lineage>
</organism>
<dbReference type="PROSITE" id="PS00330">
    <property type="entry name" value="HEMOLYSIN_CALCIUM"/>
    <property type="match status" value="5"/>
</dbReference>
<dbReference type="InterPro" id="IPR011049">
    <property type="entry name" value="Serralysin-like_metalloprot_C"/>
</dbReference>
<dbReference type="InterPro" id="IPR018511">
    <property type="entry name" value="Hemolysin-typ_Ca-bd_CS"/>
</dbReference>
<evidence type="ECO:0000256" key="1">
    <source>
        <dbReference type="ARBA" id="ARBA00004613"/>
    </source>
</evidence>
<comment type="subcellular location">
    <subcellularLocation>
        <location evidence="1">Secreted</location>
    </subcellularLocation>
</comment>
<evidence type="ECO:0000313" key="4">
    <source>
        <dbReference type="Proteomes" id="UP000238338"/>
    </source>
</evidence>
<dbReference type="RefSeq" id="WP_146111687.1">
    <property type="nucleotide sequence ID" value="NZ_PVEP01000019.1"/>
</dbReference>
<dbReference type="AlphaFoldDB" id="A0A2S8RW81"/>
<dbReference type="Proteomes" id="UP000238338">
    <property type="component" value="Unassembled WGS sequence"/>
</dbReference>
<gene>
    <name evidence="3" type="ORF">LX70_04078</name>
</gene>
<dbReference type="OrthoDB" id="7727094at2"/>
<dbReference type="EMBL" id="PVEP01000019">
    <property type="protein sequence ID" value="PQV52811.1"/>
    <property type="molecule type" value="Genomic_DNA"/>
</dbReference>
<dbReference type="Gene3D" id="2.150.10.10">
    <property type="entry name" value="Serralysin-like metalloprotease, C-terminal"/>
    <property type="match status" value="4"/>
</dbReference>
<dbReference type="GO" id="GO:0005509">
    <property type="term" value="F:calcium ion binding"/>
    <property type="evidence" value="ECO:0007669"/>
    <property type="project" value="InterPro"/>
</dbReference>
<comment type="caution">
    <text evidence="3">The sequence shown here is derived from an EMBL/GenBank/DDBJ whole genome shotgun (WGS) entry which is preliminary data.</text>
</comment>